<dbReference type="RefSeq" id="WP_085085542.1">
    <property type="nucleotide sequence ID" value="NZ_FXAK01000005.1"/>
</dbReference>
<reference evidence="2 3" key="1">
    <citation type="submission" date="2017-04" db="EMBL/GenBank/DDBJ databases">
        <authorList>
            <person name="Afonso C.L."/>
            <person name="Miller P.J."/>
            <person name="Scott M.A."/>
            <person name="Spackman E."/>
            <person name="Goraichik I."/>
            <person name="Dimitrov K.M."/>
            <person name="Suarez D.L."/>
            <person name="Swayne D.E."/>
        </authorList>
    </citation>
    <scope>NUCLEOTIDE SEQUENCE [LARGE SCALE GENOMIC DNA]</scope>
    <source>
        <strain evidence="2 3">A2P</strain>
    </source>
</reference>
<evidence type="ECO:0000313" key="3">
    <source>
        <dbReference type="Proteomes" id="UP000192936"/>
    </source>
</evidence>
<organism evidence="2 3">
    <name type="scientific">Azospirillum oryzae</name>
    <dbReference type="NCBI Taxonomy" id="286727"/>
    <lineage>
        <taxon>Bacteria</taxon>
        <taxon>Pseudomonadati</taxon>
        <taxon>Pseudomonadota</taxon>
        <taxon>Alphaproteobacteria</taxon>
        <taxon>Rhodospirillales</taxon>
        <taxon>Azospirillaceae</taxon>
        <taxon>Azospirillum</taxon>
    </lineage>
</organism>
<feature type="region of interest" description="Disordered" evidence="1">
    <location>
        <begin position="1"/>
        <end position="67"/>
    </location>
</feature>
<feature type="compositionally biased region" description="Basic and acidic residues" evidence="1">
    <location>
        <begin position="1"/>
        <end position="10"/>
    </location>
</feature>
<sequence>MADETTRRTGGDTSQPHGDQGPPTDRNSDKPKGGSHSKYNVQQDAEGAHNPTNPAKMRPETKSGKPG</sequence>
<protein>
    <submittedName>
        <fullName evidence="2">Uncharacterized protein</fullName>
    </submittedName>
</protein>
<dbReference type="EMBL" id="FXAK01000005">
    <property type="protein sequence ID" value="SMF48655.1"/>
    <property type="molecule type" value="Genomic_DNA"/>
</dbReference>
<feature type="compositionally biased region" description="Basic and acidic residues" evidence="1">
    <location>
        <begin position="57"/>
        <end position="67"/>
    </location>
</feature>
<name>A0A1X7F9J4_9PROT</name>
<accession>A0A1X7F9J4</accession>
<gene>
    <name evidence="2" type="ORF">SAMN02982917_2399</name>
</gene>
<evidence type="ECO:0000256" key="1">
    <source>
        <dbReference type="SAM" id="MobiDB-lite"/>
    </source>
</evidence>
<dbReference type="Proteomes" id="UP000192936">
    <property type="component" value="Unassembled WGS sequence"/>
</dbReference>
<evidence type="ECO:0000313" key="2">
    <source>
        <dbReference type="EMBL" id="SMF48655.1"/>
    </source>
</evidence>
<dbReference type="AlphaFoldDB" id="A0A1X7F9J4"/>
<proteinExistence type="predicted"/>
<dbReference type="OrthoDB" id="9851186at2"/>